<organism evidence="2 3">
    <name type="scientific">Pseudorhizobium halotolerans</name>
    <dbReference type="NCBI Taxonomy" id="1233081"/>
    <lineage>
        <taxon>Bacteria</taxon>
        <taxon>Pseudomonadati</taxon>
        <taxon>Pseudomonadota</taxon>
        <taxon>Alphaproteobacteria</taxon>
        <taxon>Hyphomicrobiales</taxon>
        <taxon>Rhizobiaceae</taxon>
        <taxon>Rhizobium/Agrobacterium group</taxon>
        <taxon>Pseudorhizobium</taxon>
    </lineage>
</organism>
<protein>
    <recommendedName>
        <fullName evidence="4">DUF3775 domain-containing protein</fullName>
    </recommendedName>
</protein>
<evidence type="ECO:0000313" key="3">
    <source>
        <dbReference type="Proteomes" id="UP000601041"/>
    </source>
</evidence>
<keyword evidence="3" id="KW-1185">Reference proteome</keyword>
<evidence type="ECO:0000256" key="1">
    <source>
        <dbReference type="SAM" id="MobiDB-lite"/>
    </source>
</evidence>
<dbReference type="InterPro" id="IPR022254">
    <property type="entry name" value="DUF3775"/>
</dbReference>
<gene>
    <name evidence="2" type="ORF">RHAB21_00311</name>
</gene>
<dbReference type="EMBL" id="CABFWE030000001">
    <property type="protein sequence ID" value="CAD7023687.1"/>
    <property type="molecule type" value="Genomic_DNA"/>
</dbReference>
<accession>A0ABM8PDI5</accession>
<sequence length="143" mass="15915">MKYRNDPDPVPLEIAVEKVCFLIIKAREFDVKEEDTDPDTGSNPTDDGEINVLEDTADDPVEEELRSLIDDLSIEEQIDLVAICWLGRDDANAAWSEIRAQAAEAHNRHTASYLLGDPLLADHLAEGLAALGHSCEDVERQYL</sequence>
<evidence type="ECO:0008006" key="4">
    <source>
        <dbReference type="Google" id="ProtNLM"/>
    </source>
</evidence>
<dbReference type="Pfam" id="PF12616">
    <property type="entry name" value="DUF3775"/>
    <property type="match status" value="1"/>
</dbReference>
<name>A0ABM8PDI5_9HYPH</name>
<evidence type="ECO:0000313" key="2">
    <source>
        <dbReference type="EMBL" id="CAD7023687.1"/>
    </source>
</evidence>
<reference evidence="2 3" key="1">
    <citation type="submission" date="2020-11" db="EMBL/GenBank/DDBJ databases">
        <authorList>
            <person name="Lassalle F."/>
        </authorList>
    </citation>
    <scope>NUCLEOTIDE SEQUENCE [LARGE SCALE GENOMIC DNA]</scope>
    <source>
        <strain evidence="2 3">AB21</strain>
    </source>
</reference>
<comment type="caution">
    <text evidence="2">The sequence shown here is derived from an EMBL/GenBank/DDBJ whole genome shotgun (WGS) entry which is preliminary data.</text>
</comment>
<proteinExistence type="predicted"/>
<dbReference type="RefSeq" id="WP_142586577.1">
    <property type="nucleotide sequence ID" value="NZ_CABFWE030000001.1"/>
</dbReference>
<dbReference type="Proteomes" id="UP000601041">
    <property type="component" value="Unassembled WGS sequence"/>
</dbReference>
<feature type="region of interest" description="Disordered" evidence="1">
    <location>
        <begin position="32"/>
        <end position="52"/>
    </location>
</feature>